<dbReference type="PANTHER" id="PTHR10972">
    <property type="entry name" value="OXYSTEROL-BINDING PROTEIN-RELATED"/>
    <property type="match status" value="1"/>
</dbReference>
<evidence type="ECO:0000256" key="1">
    <source>
        <dbReference type="ARBA" id="ARBA00008842"/>
    </source>
</evidence>
<dbReference type="EMBL" id="MCFA01000004">
    <property type="protein sequence ID" value="ORY19022.1"/>
    <property type="molecule type" value="Genomic_DNA"/>
</dbReference>
<dbReference type="InterPro" id="IPR000648">
    <property type="entry name" value="Oxysterol-bd"/>
</dbReference>
<name>A0A1Y2A912_9PLEO</name>
<dbReference type="Gene3D" id="2.40.160.120">
    <property type="match status" value="1"/>
</dbReference>
<comment type="similarity">
    <text evidence="1 2">Belongs to the OSBP family.</text>
</comment>
<dbReference type="PANTHER" id="PTHR10972:SF92">
    <property type="entry name" value="OXYSTEROL BINDING PROTEIN"/>
    <property type="match status" value="1"/>
</dbReference>
<dbReference type="STRING" id="1231657.A0A1Y2A912"/>
<accession>A0A1Y2A912</accession>
<protein>
    <recommendedName>
        <fullName evidence="6">Oxysterol-binding protein</fullName>
    </recommendedName>
</protein>
<gene>
    <name evidence="4" type="ORF">BCR34DRAFT_553128</name>
</gene>
<comment type="caution">
    <text evidence="4">The sequence shown here is derived from an EMBL/GenBank/DDBJ whole genome shotgun (WGS) entry which is preliminary data.</text>
</comment>
<evidence type="ECO:0000313" key="5">
    <source>
        <dbReference type="Proteomes" id="UP000193144"/>
    </source>
</evidence>
<proteinExistence type="inferred from homology"/>
<feature type="region of interest" description="Disordered" evidence="3">
    <location>
        <begin position="395"/>
        <end position="421"/>
    </location>
</feature>
<organism evidence="4 5">
    <name type="scientific">Clohesyomyces aquaticus</name>
    <dbReference type="NCBI Taxonomy" id="1231657"/>
    <lineage>
        <taxon>Eukaryota</taxon>
        <taxon>Fungi</taxon>
        <taxon>Dikarya</taxon>
        <taxon>Ascomycota</taxon>
        <taxon>Pezizomycotina</taxon>
        <taxon>Dothideomycetes</taxon>
        <taxon>Pleosporomycetidae</taxon>
        <taxon>Pleosporales</taxon>
        <taxon>Lindgomycetaceae</taxon>
        <taxon>Clohesyomyces</taxon>
    </lineage>
</organism>
<dbReference type="GO" id="GO:0005829">
    <property type="term" value="C:cytosol"/>
    <property type="evidence" value="ECO:0007669"/>
    <property type="project" value="TreeGrafter"/>
</dbReference>
<dbReference type="GO" id="GO:0016020">
    <property type="term" value="C:membrane"/>
    <property type="evidence" value="ECO:0007669"/>
    <property type="project" value="TreeGrafter"/>
</dbReference>
<dbReference type="AlphaFoldDB" id="A0A1Y2A912"/>
<dbReference type="OrthoDB" id="14833at2759"/>
<reference evidence="4 5" key="1">
    <citation type="submission" date="2016-07" db="EMBL/GenBank/DDBJ databases">
        <title>Pervasive Adenine N6-methylation of Active Genes in Fungi.</title>
        <authorList>
            <consortium name="DOE Joint Genome Institute"/>
            <person name="Mondo S.J."/>
            <person name="Dannebaum R.O."/>
            <person name="Kuo R.C."/>
            <person name="Labutti K."/>
            <person name="Haridas S."/>
            <person name="Kuo A."/>
            <person name="Salamov A."/>
            <person name="Ahrendt S.R."/>
            <person name="Lipzen A."/>
            <person name="Sullivan W."/>
            <person name="Andreopoulos W.B."/>
            <person name="Clum A."/>
            <person name="Lindquist E."/>
            <person name="Daum C."/>
            <person name="Ramamoorthy G.K."/>
            <person name="Gryganskyi A."/>
            <person name="Culley D."/>
            <person name="Magnuson J.K."/>
            <person name="James T.Y."/>
            <person name="O'Malley M.A."/>
            <person name="Stajich J.E."/>
            <person name="Spatafora J.W."/>
            <person name="Visel A."/>
            <person name="Grigoriev I.V."/>
        </authorList>
    </citation>
    <scope>NUCLEOTIDE SEQUENCE [LARGE SCALE GENOMIC DNA]</scope>
    <source>
        <strain evidence="4 5">CBS 115471</strain>
    </source>
</reference>
<dbReference type="Proteomes" id="UP000193144">
    <property type="component" value="Unassembled WGS sequence"/>
</dbReference>
<dbReference type="PROSITE" id="PS01013">
    <property type="entry name" value="OSBP"/>
    <property type="match status" value="1"/>
</dbReference>
<dbReference type="Gene3D" id="1.10.287.2720">
    <property type="match status" value="1"/>
</dbReference>
<sequence>MSGSLSDNRSALKEFLASIANIKGDLSNTTAPLFVLAPYSTVELPQYWADHPSLFVAPALEADPEKRALLVLKWFLGSLRNQQYGGRDPQDGVKKPLNAVLGELFLGSWTDDQFGETKLVSEQVSHHPPITACYLRNEKYGIRAEGFTCQEITFSGSVNIKQRGYATLRIDRFDESYLIPVPNIKVKGILSGSVYPELIGSYQIASSSGLVSEIEFEGKGLLTGGTKNGFTARVFDARSSNNLYTAKGSWNSSFSFYDSRTGEEMETYDVGAATSLQISTLDISDQDLWESRKTWAGVIAALNRGDMKAVSEEKLVVEEGQRHMRREEETRGSAWMPLFFRRRSNDAVLEKISTLCKVRPEVDLDMGMWKVDENAVVSASRPFHGELVPTGTVVKEDTGHGGAQDEAIKSNPQSPKGTEKLEKLQIEEFLRSRYSNHS</sequence>
<dbReference type="GO" id="GO:0008142">
    <property type="term" value="F:oxysterol binding"/>
    <property type="evidence" value="ECO:0007669"/>
    <property type="project" value="TreeGrafter"/>
</dbReference>
<dbReference type="InterPro" id="IPR018494">
    <property type="entry name" value="Oxysterol-bd_CS"/>
</dbReference>
<dbReference type="SUPFAM" id="SSF144000">
    <property type="entry name" value="Oxysterol-binding protein-like"/>
    <property type="match status" value="1"/>
</dbReference>
<dbReference type="InterPro" id="IPR037239">
    <property type="entry name" value="OSBP_sf"/>
</dbReference>
<evidence type="ECO:0000256" key="2">
    <source>
        <dbReference type="RuleBase" id="RU003844"/>
    </source>
</evidence>
<keyword evidence="5" id="KW-1185">Reference proteome</keyword>
<dbReference type="Gene3D" id="3.30.70.3490">
    <property type="match status" value="1"/>
</dbReference>
<evidence type="ECO:0000256" key="3">
    <source>
        <dbReference type="SAM" id="MobiDB-lite"/>
    </source>
</evidence>
<evidence type="ECO:0008006" key="6">
    <source>
        <dbReference type="Google" id="ProtNLM"/>
    </source>
</evidence>
<dbReference type="Pfam" id="PF01237">
    <property type="entry name" value="Oxysterol_BP"/>
    <property type="match status" value="1"/>
</dbReference>
<evidence type="ECO:0000313" key="4">
    <source>
        <dbReference type="EMBL" id="ORY19022.1"/>
    </source>
</evidence>